<gene>
    <name evidence="3" type="primary">8234983</name>
    <name evidence="2" type="ORF">Phum_PHUM524830</name>
</gene>
<proteinExistence type="inferred from homology"/>
<dbReference type="EMBL" id="AAZO01006371">
    <property type="status" value="NOT_ANNOTATED_CDS"/>
    <property type="molecule type" value="Genomic_DNA"/>
</dbReference>
<reference evidence="3" key="3">
    <citation type="submission" date="2020-05" db="UniProtKB">
        <authorList>
            <consortium name="EnsemblMetazoa"/>
        </authorList>
    </citation>
    <scope>IDENTIFICATION</scope>
    <source>
        <strain evidence="3">USDA</strain>
    </source>
</reference>
<reference evidence="2" key="1">
    <citation type="submission" date="2007-04" db="EMBL/GenBank/DDBJ databases">
        <title>Annotation of Pediculus humanus corporis strain USDA.</title>
        <authorList>
            <person name="Kirkness E."/>
            <person name="Hannick L."/>
            <person name="Hass B."/>
            <person name="Bruggner R."/>
            <person name="Lawson D."/>
            <person name="Bidwell S."/>
            <person name="Joardar V."/>
            <person name="Caler E."/>
            <person name="Walenz B."/>
            <person name="Inman J."/>
            <person name="Schobel S."/>
            <person name="Galinsky K."/>
            <person name="Amedeo P."/>
            <person name="Strausberg R."/>
        </authorList>
    </citation>
    <scope>NUCLEOTIDE SEQUENCE</scope>
    <source>
        <strain evidence="2">USDA</strain>
    </source>
</reference>
<evidence type="ECO:0000313" key="2">
    <source>
        <dbReference type="EMBL" id="EEB18656.1"/>
    </source>
</evidence>
<dbReference type="CTD" id="8234983"/>
<dbReference type="PANTHER" id="PTHR12353:SF31">
    <property type="entry name" value="LD44824P"/>
    <property type="match status" value="1"/>
</dbReference>
<dbReference type="GO" id="GO:0023052">
    <property type="term" value="P:signaling"/>
    <property type="evidence" value="ECO:0007669"/>
    <property type="project" value="InterPro"/>
</dbReference>
<keyword evidence="4" id="KW-1185">Reference proteome</keyword>
<organism>
    <name type="scientific">Pediculus humanus subsp. corporis</name>
    <name type="common">Body louse</name>
    <dbReference type="NCBI Taxonomy" id="121224"/>
    <lineage>
        <taxon>Eukaryota</taxon>
        <taxon>Metazoa</taxon>
        <taxon>Ecdysozoa</taxon>
        <taxon>Arthropoda</taxon>
        <taxon>Hexapoda</taxon>
        <taxon>Insecta</taxon>
        <taxon>Pterygota</taxon>
        <taxon>Neoptera</taxon>
        <taxon>Paraneoptera</taxon>
        <taxon>Psocodea</taxon>
        <taxon>Troctomorpha</taxon>
        <taxon>Phthiraptera</taxon>
        <taxon>Anoplura</taxon>
        <taxon>Pediculidae</taxon>
        <taxon>Pediculus</taxon>
    </lineage>
</organism>
<protein>
    <submittedName>
        <fullName evidence="2 3">Disks large-associated protein, putative</fullName>
    </submittedName>
</protein>
<dbReference type="eggNOG" id="KOG3971">
    <property type="taxonomic scope" value="Eukaryota"/>
</dbReference>
<reference evidence="2" key="2">
    <citation type="submission" date="2007-04" db="EMBL/GenBank/DDBJ databases">
        <title>The genome of the human body louse.</title>
        <authorList>
            <consortium name="The Human Body Louse Genome Consortium"/>
            <person name="Kirkness E."/>
            <person name="Walenz B."/>
            <person name="Hass B."/>
            <person name="Bruggner R."/>
            <person name="Strausberg R."/>
        </authorList>
    </citation>
    <scope>NUCLEOTIDE SEQUENCE</scope>
    <source>
        <strain evidence="2">USDA</strain>
    </source>
</reference>
<dbReference type="Pfam" id="PF03359">
    <property type="entry name" value="GKAP"/>
    <property type="match status" value="1"/>
</dbReference>
<accession>E0VZ50</accession>
<name>E0VZ50_PEDHC</name>
<evidence type="ECO:0000313" key="4">
    <source>
        <dbReference type="Proteomes" id="UP000009046"/>
    </source>
</evidence>
<dbReference type="STRING" id="121224.E0VZ50"/>
<dbReference type="RefSeq" id="XP_002431394.1">
    <property type="nucleotide sequence ID" value="XM_002431349.1"/>
</dbReference>
<dbReference type="EnsemblMetazoa" id="PHUM524830-RA">
    <property type="protein sequence ID" value="PHUM524830-PA"/>
    <property type="gene ID" value="PHUM524830"/>
</dbReference>
<dbReference type="GeneID" id="8234983"/>
<dbReference type="InParanoid" id="E0VZ50"/>
<evidence type="ECO:0000256" key="1">
    <source>
        <dbReference type="ARBA" id="ARBA00008839"/>
    </source>
</evidence>
<dbReference type="PANTHER" id="PTHR12353">
    <property type="entry name" value="DISKS LARGE-ASSOCIATED PROTEIN DAP SAP90/PSD-95-ASSOCIATED PROTEIN"/>
    <property type="match status" value="1"/>
</dbReference>
<dbReference type="GO" id="GO:0060090">
    <property type="term" value="F:molecular adaptor activity"/>
    <property type="evidence" value="ECO:0007669"/>
    <property type="project" value="TreeGrafter"/>
</dbReference>
<dbReference type="GO" id="GO:0098978">
    <property type="term" value="C:glutamatergic synapse"/>
    <property type="evidence" value="ECO:0007669"/>
    <property type="project" value="TreeGrafter"/>
</dbReference>
<dbReference type="InterPro" id="IPR005026">
    <property type="entry name" value="SAPAP"/>
</dbReference>
<dbReference type="GO" id="GO:0099572">
    <property type="term" value="C:postsynaptic specialization"/>
    <property type="evidence" value="ECO:0007669"/>
    <property type="project" value="TreeGrafter"/>
</dbReference>
<dbReference type="AlphaFoldDB" id="E0VZ50"/>
<dbReference type="KEGG" id="phu:Phum_PHUM524830"/>
<sequence length="96" mass="11160">MILTAEHELEDNDIIPEDVKGKMRVGVGKAKMLLKKKFRLFEELCSKNLGNNSGIRYPVTTEDLAGFWDTILIQLIQIYKIFEEVENCRKNNWEVS</sequence>
<dbReference type="Proteomes" id="UP000009046">
    <property type="component" value="Unassembled WGS sequence"/>
</dbReference>
<comment type="similarity">
    <text evidence="1">Belongs to the SAPAP family.</text>
</comment>
<dbReference type="OrthoDB" id="10036956at2759"/>
<dbReference type="VEuPathDB" id="VectorBase:PHUM524830"/>
<evidence type="ECO:0000313" key="3">
    <source>
        <dbReference type="EnsemblMetazoa" id="PHUM524830-PA"/>
    </source>
</evidence>
<dbReference type="EMBL" id="DS235849">
    <property type="protein sequence ID" value="EEB18656.1"/>
    <property type="molecule type" value="Genomic_DNA"/>
</dbReference>
<dbReference type="HOGENOM" id="CLU_2362231_0_0_1"/>